<dbReference type="Gene3D" id="3.30.870.10">
    <property type="entry name" value="Endonuclease Chain A"/>
    <property type="match status" value="2"/>
</dbReference>
<dbReference type="PROSITE" id="PS50035">
    <property type="entry name" value="PLD"/>
    <property type="match status" value="2"/>
</dbReference>
<dbReference type="EMBL" id="MCIF01000002">
    <property type="protein sequence ID" value="RAQ95970.1"/>
    <property type="molecule type" value="Genomic_DNA"/>
</dbReference>
<keyword evidence="2" id="KW-0378">Hydrolase</keyword>
<dbReference type="OrthoDB" id="9762009at2"/>
<keyword evidence="6" id="KW-1185">Reference proteome</keyword>
<dbReference type="PANTHER" id="PTHR18896:SF60">
    <property type="entry name" value="PHOSPHOLIPASE D"/>
    <property type="match status" value="1"/>
</dbReference>
<reference evidence="5 6" key="1">
    <citation type="submission" date="2016-08" db="EMBL/GenBank/DDBJ databases">
        <title>Analysis of Carbohydrate Active Enzymes in Thermogemmatispora T81 Reveals Carbohydrate Degradation Ability.</title>
        <authorList>
            <person name="Tomazini A."/>
            <person name="Lal S."/>
            <person name="Stott M."/>
            <person name="Henrissat B."/>
            <person name="Polikarpov I."/>
            <person name="Sparling R."/>
            <person name="Levin D.B."/>
        </authorList>
    </citation>
    <scope>NUCLEOTIDE SEQUENCE [LARGE SCALE GENOMIC DNA]</scope>
    <source>
        <strain evidence="5 6">T81</strain>
    </source>
</reference>
<evidence type="ECO:0000313" key="6">
    <source>
        <dbReference type="Proteomes" id="UP000248706"/>
    </source>
</evidence>
<evidence type="ECO:0000259" key="4">
    <source>
        <dbReference type="PROSITE" id="PS50035"/>
    </source>
</evidence>
<feature type="domain" description="PLD phosphodiesterase" evidence="4">
    <location>
        <begin position="162"/>
        <end position="184"/>
    </location>
</feature>
<dbReference type="RefSeq" id="WP_112429159.1">
    <property type="nucleotide sequence ID" value="NZ_MCIF01000002.1"/>
</dbReference>
<feature type="domain" description="PLD phosphodiesterase" evidence="4">
    <location>
        <begin position="407"/>
        <end position="434"/>
    </location>
</feature>
<dbReference type="SMART" id="SM00155">
    <property type="entry name" value="PLDc"/>
    <property type="match status" value="2"/>
</dbReference>
<dbReference type="Proteomes" id="UP000248706">
    <property type="component" value="Unassembled WGS sequence"/>
</dbReference>
<evidence type="ECO:0000256" key="3">
    <source>
        <dbReference type="ARBA" id="ARBA00023098"/>
    </source>
</evidence>
<keyword evidence="3" id="KW-0443">Lipid metabolism</keyword>
<keyword evidence="1" id="KW-0677">Repeat</keyword>
<comment type="caution">
    <text evidence="5">The sequence shown here is derived from an EMBL/GenBank/DDBJ whole genome shotgun (WGS) entry which is preliminary data.</text>
</comment>
<organism evidence="5 6">
    <name type="scientific">Thermogemmatispora tikiterensis</name>
    <dbReference type="NCBI Taxonomy" id="1825093"/>
    <lineage>
        <taxon>Bacteria</taxon>
        <taxon>Bacillati</taxon>
        <taxon>Chloroflexota</taxon>
        <taxon>Ktedonobacteria</taxon>
        <taxon>Thermogemmatisporales</taxon>
        <taxon>Thermogemmatisporaceae</taxon>
        <taxon>Thermogemmatispora</taxon>
    </lineage>
</organism>
<dbReference type="GO" id="GO:0009395">
    <property type="term" value="P:phospholipid catabolic process"/>
    <property type="evidence" value="ECO:0007669"/>
    <property type="project" value="TreeGrafter"/>
</dbReference>
<accession>A0A328VJL7</accession>
<dbReference type="InterPro" id="IPR025202">
    <property type="entry name" value="PLD-like_dom"/>
</dbReference>
<dbReference type="PANTHER" id="PTHR18896">
    <property type="entry name" value="PHOSPHOLIPASE D"/>
    <property type="match status" value="1"/>
</dbReference>
<dbReference type="InterPro" id="IPR015679">
    <property type="entry name" value="PLipase_D_fam"/>
</dbReference>
<evidence type="ECO:0000256" key="2">
    <source>
        <dbReference type="ARBA" id="ARBA00022801"/>
    </source>
</evidence>
<dbReference type="SUPFAM" id="SSF56024">
    <property type="entry name" value="Phospholipase D/nuclease"/>
    <property type="match status" value="2"/>
</dbReference>
<protein>
    <recommendedName>
        <fullName evidence="4">PLD phosphodiesterase domain-containing protein</fullName>
    </recommendedName>
</protein>
<dbReference type="AlphaFoldDB" id="A0A328VJL7"/>
<sequence>MSAASADERQWWAEGDTPVRRDSRVIYLVDGHATLLAFCLACFQARDYIYLAHWGITPSMPLVRGRDQRAGPDDSPAQQELIAELRLAGLSEEAITFWCNHELTLQTVLGYAAQRGVEVRALLWDCPEIFSHYHPQQAYEELSAVGVLCLLDDSSRGLLHHPAEALHQKTSVIDGRYAFVGGIDPLIENDGEFDRWDMHPHPLFTPLRRLLAKPASPHPWHDAHALIEGPAAADVELNFRQRWNDVVKRKELETTLLVPEHPLPPPLQSQTVVQIARTIPQHTYSFTPEGGIQGIAQLYRAAFRNAQRLIYLENQYFWLRSFLGLNISFIGPDSPDMEQNIRLLGEALRRGAQLVMVLPDHPNVGRAFSDAGLQRLREEAPEAVRDGRLLVLTLATSDLVDGQVRYRPIYVHAKVALVDDLWATVGSANLNNRGMRDDAEMNVATLDSELARGLRLLLWGEHLGLVPDEDMLALLRYLGRQPLRPARQARARDLFAELERRLGQSEQGLLLLAEQARANLERYRAGQLLVGHVLPYLTAEEAREQGLPCDEAQGWIEQEKPSEPTA</sequence>
<name>A0A328VJL7_9CHLR</name>
<evidence type="ECO:0000313" key="5">
    <source>
        <dbReference type="EMBL" id="RAQ95970.1"/>
    </source>
</evidence>
<proteinExistence type="predicted"/>
<evidence type="ECO:0000256" key="1">
    <source>
        <dbReference type="ARBA" id="ARBA00022737"/>
    </source>
</evidence>
<dbReference type="CDD" id="cd09105">
    <property type="entry name" value="PLDc_vPLD1_2_like_2"/>
    <property type="match status" value="1"/>
</dbReference>
<dbReference type="GO" id="GO:0004630">
    <property type="term" value="F:phospholipase D activity"/>
    <property type="evidence" value="ECO:0007669"/>
    <property type="project" value="UniProtKB-EC"/>
</dbReference>
<dbReference type="Pfam" id="PF13091">
    <property type="entry name" value="PLDc_2"/>
    <property type="match status" value="1"/>
</dbReference>
<gene>
    <name evidence="5" type="ORF">A4R35_10530</name>
</gene>
<dbReference type="InterPro" id="IPR001736">
    <property type="entry name" value="PLipase_D/transphosphatidylase"/>
</dbReference>